<dbReference type="AlphaFoldDB" id="A0A8J6MZP3"/>
<dbReference type="SMART" id="SM00834">
    <property type="entry name" value="CxxC_CXXC_SSSS"/>
    <property type="match status" value="1"/>
</dbReference>
<dbReference type="PANTHER" id="PTHR34404:SF2">
    <property type="entry name" value="CONSERVED SERINE RICH PROTEIN"/>
    <property type="match status" value="1"/>
</dbReference>
<sequence>MPIYEYECDKCGNHLEALQKYSDAPITECGECHSNKLKKLISHSTFHLKGTGWYVTDYASKSGSNNNEGKEKGTSSKEGKEKGTSGNTEKTKPEKKAKSATESSSKKDTPAPSKSKE</sequence>
<dbReference type="NCBIfam" id="TIGR02605">
    <property type="entry name" value="CxxC_CxxC_SSSS"/>
    <property type="match status" value="1"/>
</dbReference>
<reference evidence="3 4" key="1">
    <citation type="submission" date="2020-08" db="EMBL/GenBank/DDBJ databases">
        <title>Bridging the membrane lipid divide: bacteria of the FCB group superphylum have the potential to synthesize archaeal ether lipids.</title>
        <authorList>
            <person name="Villanueva L."/>
            <person name="Von Meijenfeldt F.A.B."/>
            <person name="Westbye A.B."/>
            <person name="Yadav S."/>
            <person name="Hopmans E.C."/>
            <person name="Dutilh B.E."/>
            <person name="Sinninghe Damste J.S."/>
        </authorList>
    </citation>
    <scope>NUCLEOTIDE SEQUENCE [LARGE SCALE GENOMIC DNA]</scope>
    <source>
        <strain evidence="3">NIOZ-UU27</strain>
    </source>
</reference>
<dbReference type="EMBL" id="JACNJD010000205">
    <property type="protein sequence ID" value="MBC8177371.1"/>
    <property type="molecule type" value="Genomic_DNA"/>
</dbReference>
<evidence type="ECO:0000259" key="2">
    <source>
        <dbReference type="SMART" id="SM00834"/>
    </source>
</evidence>
<dbReference type="Pfam" id="PF09723">
    <property type="entry name" value="Zn_ribbon_8"/>
    <property type="match status" value="1"/>
</dbReference>
<comment type="caution">
    <text evidence="3">The sequence shown here is derived from an EMBL/GenBank/DDBJ whole genome shotgun (WGS) entry which is preliminary data.</text>
</comment>
<evidence type="ECO:0000313" key="4">
    <source>
        <dbReference type="Proteomes" id="UP000650524"/>
    </source>
</evidence>
<name>A0A8J6MZP3_9DELT</name>
<organism evidence="3 4">
    <name type="scientific">Candidatus Desulfacyla euxinica</name>
    <dbReference type="NCBI Taxonomy" id="2841693"/>
    <lineage>
        <taxon>Bacteria</taxon>
        <taxon>Deltaproteobacteria</taxon>
        <taxon>Candidatus Desulfacyla</taxon>
    </lineage>
</organism>
<evidence type="ECO:0000313" key="3">
    <source>
        <dbReference type="EMBL" id="MBC8177371.1"/>
    </source>
</evidence>
<dbReference type="PANTHER" id="PTHR34404">
    <property type="entry name" value="REGULATORY PROTEIN, FMDB FAMILY"/>
    <property type="match status" value="1"/>
</dbReference>
<proteinExistence type="predicted"/>
<protein>
    <submittedName>
        <fullName evidence="3">Zinc ribbon domain-containing protein</fullName>
    </submittedName>
</protein>
<gene>
    <name evidence="3" type="ORF">H8E19_08185</name>
</gene>
<feature type="domain" description="Putative regulatory protein FmdB zinc ribbon" evidence="2">
    <location>
        <begin position="1"/>
        <end position="42"/>
    </location>
</feature>
<dbReference type="Proteomes" id="UP000650524">
    <property type="component" value="Unassembled WGS sequence"/>
</dbReference>
<dbReference type="InterPro" id="IPR013429">
    <property type="entry name" value="Regulatory_FmdB_Zinc_ribbon"/>
</dbReference>
<feature type="compositionally biased region" description="Basic and acidic residues" evidence="1">
    <location>
        <begin position="68"/>
        <end position="117"/>
    </location>
</feature>
<accession>A0A8J6MZP3</accession>
<feature type="region of interest" description="Disordered" evidence="1">
    <location>
        <begin position="57"/>
        <end position="117"/>
    </location>
</feature>
<evidence type="ECO:0000256" key="1">
    <source>
        <dbReference type="SAM" id="MobiDB-lite"/>
    </source>
</evidence>